<dbReference type="Gene3D" id="3.40.605.10">
    <property type="entry name" value="Aldehyde Dehydrogenase, Chain A, domain 1"/>
    <property type="match status" value="1"/>
</dbReference>
<evidence type="ECO:0000313" key="3">
    <source>
        <dbReference type="Proteomes" id="UP000288168"/>
    </source>
</evidence>
<keyword evidence="1" id="KW-0812">Transmembrane</keyword>
<protein>
    <recommendedName>
        <fullName evidence="4">Aldehyde dehydrogenase domain-containing protein</fullName>
    </recommendedName>
</protein>
<dbReference type="SUPFAM" id="SSF53720">
    <property type="entry name" value="ALDH-like"/>
    <property type="match status" value="1"/>
</dbReference>
<dbReference type="STRING" id="1325734.A0A428NK72"/>
<comment type="caution">
    <text evidence="2">The sequence shown here is derived from an EMBL/GenBank/DDBJ whole genome shotgun (WGS) entry which is preliminary data.</text>
</comment>
<organism evidence="2 3">
    <name type="scientific">Fusarium duplospermum</name>
    <dbReference type="NCBI Taxonomy" id="1325734"/>
    <lineage>
        <taxon>Eukaryota</taxon>
        <taxon>Fungi</taxon>
        <taxon>Dikarya</taxon>
        <taxon>Ascomycota</taxon>
        <taxon>Pezizomycotina</taxon>
        <taxon>Sordariomycetes</taxon>
        <taxon>Hypocreomycetidae</taxon>
        <taxon>Hypocreales</taxon>
        <taxon>Nectriaceae</taxon>
        <taxon>Fusarium</taxon>
        <taxon>Fusarium solani species complex</taxon>
    </lineage>
</organism>
<proteinExistence type="predicted"/>
<dbReference type="InterPro" id="IPR016161">
    <property type="entry name" value="Ald_DH/histidinol_DH"/>
</dbReference>
<keyword evidence="3" id="KW-1185">Reference proteome</keyword>
<evidence type="ECO:0000256" key="1">
    <source>
        <dbReference type="SAM" id="Phobius"/>
    </source>
</evidence>
<sequence length="445" mass="48939">MAITITDAVATASLSWQSNYTLGDPRWSLKQLHRLHQLIIDHRDEIIRSVSTSASAQYHEKELARLVFDISQHVASTGKPPASQETEIPLLGKFAITSRPAGVSVIVCGEGDPLRWMLGPLAASIAAGNTTVLATTLTRSDPLIAVLSREWANYLDRDCNLFVHSCDCSQLDMELVDKVTLCDNSSEPYQSILSSPKAQFFYTTSPDLNIGLITEGKKSWPCIVEEIKATSNLFVPQSDRLHVIFVREEDFKPFQNAIGHGESTIVLDTLKQKEPNFQLDLHLETAKEKGTLLVVLNRSLEGAIDAMVGILTPIAQLAILGPEASKVHEFAKCWVPARVISVGSICPVALPELRGAQYPRANSPFFSPLLFSNPTYHSFEKPSGLPNDVIAIRASYKGIIKPLKPEPRGERIGFFTQVEYLVKGVGATVGLLAMTGLYFGLRKFR</sequence>
<dbReference type="GO" id="GO:0016491">
    <property type="term" value="F:oxidoreductase activity"/>
    <property type="evidence" value="ECO:0007669"/>
    <property type="project" value="InterPro"/>
</dbReference>
<evidence type="ECO:0008006" key="4">
    <source>
        <dbReference type="Google" id="ProtNLM"/>
    </source>
</evidence>
<dbReference type="InterPro" id="IPR016162">
    <property type="entry name" value="Ald_DH_N"/>
</dbReference>
<accession>A0A428NK72</accession>
<dbReference type="AlphaFoldDB" id="A0A428NK72"/>
<evidence type="ECO:0000313" key="2">
    <source>
        <dbReference type="EMBL" id="RSL41092.1"/>
    </source>
</evidence>
<reference evidence="2 3" key="1">
    <citation type="submission" date="2017-06" db="EMBL/GenBank/DDBJ databases">
        <title>Comparative genomic analysis of Ambrosia Fusariam Clade fungi.</title>
        <authorList>
            <person name="Stajich J.E."/>
            <person name="Carrillo J."/>
            <person name="Kijimoto T."/>
            <person name="Eskalen A."/>
            <person name="O'Donnell K."/>
            <person name="Kasson M."/>
        </authorList>
    </citation>
    <scope>NUCLEOTIDE SEQUENCE [LARGE SCALE GENOMIC DNA]</scope>
    <source>
        <strain evidence="2 3">NRRL62584</strain>
    </source>
</reference>
<keyword evidence="1" id="KW-1133">Transmembrane helix</keyword>
<gene>
    <name evidence="2" type="ORF">CEP54_015923</name>
</gene>
<dbReference type="EMBL" id="NKCI01000442">
    <property type="protein sequence ID" value="RSL41092.1"/>
    <property type="molecule type" value="Genomic_DNA"/>
</dbReference>
<dbReference type="OrthoDB" id="5065825at2759"/>
<name>A0A428NK72_9HYPO</name>
<keyword evidence="1" id="KW-0472">Membrane</keyword>
<dbReference type="Proteomes" id="UP000288168">
    <property type="component" value="Unassembled WGS sequence"/>
</dbReference>
<feature type="transmembrane region" description="Helical" evidence="1">
    <location>
        <begin position="420"/>
        <end position="441"/>
    </location>
</feature>